<gene>
    <name evidence="3" type="ORF">SOIL9_42360</name>
</gene>
<feature type="signal peptide" evidence="2">
    <location>
        <begin position="1"/>
        <end position="21"/>
    </location>
</feature>
<dbReference type="RefSeq" id="WP_162668197.1">
    <property type="nucleotide sequence ID" value="NZ_LR593886.1"/>
</dbReference>
<name>A0A6P2CWG1_9BACT</name>
<sequence>MRLRLFAPLVVLLVTSLPARAAVIVIGNYTDADIAFTIAEPDEKARSYKVLSNTVVPVFVTGPADIVFTTKGRETKLRLDMYSAYLFLPDPTADLRLEGLELPGNALDRDSRPEVNPVPRDPPVKIPVTMLVDDVDPRADELWQKELRKRFDEAADVIEKAAGVRFTLAGFDTWKSDPTAKNTSDLLDGLEKAVKAKEGALVLGYSSRKIDEKVDPAFGAARGLSGRHILIREWRPRSELERGEVLVHFLAQAIGGVGSPDPGSALRAKLGDRYAHRPGAVVRLDPLNALLLNLWADERRREPGVTFDSLTASNRVRMTRIYKALLKAAPGDPLAIAYLNELDRDVAKNPDPPLKRPDPPAKSTKRDEIMRKVVKAVTARAKLNSEAGASALVGDELTAAYIRTAAETAVRLRGPEMVSAVLIALGIALDETGTLADDATTAGAVKDIETTEERAERLAVLGNPTLGGRRDLCRRFFIGCAIGELLRDAAEDAAVGRALLDLHKPANLRVPVLAAELAGITFGRAMQQDVELLHDAHRKFTATDYLPPMKGLRDCLSAEKFGELYGDSSDARFLAVLADIRKRLKEMKAYK</sequence>
<feature type="region of interest" description="Disordered" evidence="1">
    <location>
        <begin position="347"/>
        <end position="366"/>
    </location>
</feature>
<accession>A0A6P2CWG1</accession>
<dbReference type="KEGG" id="gms:SOIL9_42360"/>
<evidence type="ECO:0000256" key="1">
    <source>
        <dbReference type="SAM" id="MobiDB-lite"/>
    </source>
</evidence>
<reference evidence="3 4" key="1">
    <citation type="submission" date="2019-05" db="EMBL/GenBank/DDBJ databases">
        <authorList>
            <consortium name="Science for Life Laboratories"/>
        </authorList>
    </citation>
    <scope>NUCLEOTIDE SEQUENCE [LARGE SCALE GENOMIC DNA]</scope>
    <source>
        <strain evidence="3">Soil9</strain>
    </source>
</reference>
<feature type="chain" id="PRO_5026893063" evidence="2">
    <location>
        <begin position="22"/>
        <end position="591"/>
    </location>
</feature>
<evidence type="ECO:0000256" key="2">
    <source>
        <dbReference type="SAM" id="SignalP"/>
    </source>
</evidence>
<keyword evidence="2" id="KW-0732">Signal</keyword>
<evidence type="ECO:0000313" key="3">
    <source>
        <dbReference type="EMBL" id="VTR93478.1"/>
    </source>
</evidence>
<proteinExistence type="predicted"/>
<dbReference type="Proteomes" id="UP000464178">
    <property type="component" value="Chromosome"/>
</dbReference>
<keyword evidence="4" id="KW-1185">Reference proteome</keyword>
<evidence type="ECO:0000313" key="4">
    <source>
        <dbReference type="Proteomes" id="UP000464178"/>
    </source>
</evidence>
<dbReference type="EMBL" id="LR593886">
    <property type="protein sequence ID" value="VTR93478.1"/>
    <property type="molecule type" value="Genomic_DNA"/>
</dbReference>
<dbReference type="AlphaFoldDB" id="A0A6P2CWG1"/>
<protein>
    <submittedName>
        <fullName evidence="3">Marine sediment metagenome DNA, contig: S01H4_S06060</fullName>
    </submittedName>
</protein>
<organism evidence="3 4">
    <name type="scientific">Gemmata massiliana</name>
    <dbReference type="NCBI Taxonomy" id="1210884"/>
    <lineage>
        <taxon>Bacteria</taxon>
        <taxon>Pseudomonadati</taxon>
        <taxon>Planctomycetota</taxon>
        <taxon>Planctomycetia</taxon>
        <taxon>Gemmatales</taxon>
        <taxon>Gemmataceae</taxon>
        <taxon>Gemmata</taxon>
    </lineage>
</organism>